<proteinExistence type="predicted"/>
<protein>
    <submittedName>
        <fullName evidence="2">Uncharacterized protein</fullName>
    </submittedName>
</protein>
<evidence type="ECO:0000313" key="3">
    <source>
        <dbReference type="Proteomes" id="UP001331515"/>
    </source>
</evidence>
<evidence type="ECO:0000256" key="1">
    <source>
        <dbReference type="SAM" id="MobiDB-lite"/>
    </source>
</evidence>
<comment type="caution">
    <text evidence="2">The sequence shown here is derived from an EMBL/GenBank/DDBJ whole genome shotgun (WGS) entry which is preliminary data.</text>
</comment>
<accession>A0AAN8C0W9</accession>
<dbReference type="Proteomes" id="UP001331515">
    <property type="component" value="Unassembled WGS sequence"/>
</dbReference>
<reference evidence="2 3" key="1">
    <citation type="journal article" date="2023" name="Mol. Biol. Evol.">
        <title>Genomics of Secondarily Temperate Adaptation in the Only Non-Antarctic Icefish.</title>
        <authorList>
            <person name="Rivera-Colon A.G."/>
            <person name="Rayamajhi N."/>
            <person name="Minhas B.F."/>
            <person name="Madrigal G."/>
            <person name="Bilyk K.T."/>
            <person name="Yoon V."/>
            <person name="Hune M."/>
            <person name="Gregory S."/>
            <person name="Cheng C.H.C."/>
            <person name="Catchen J.M."/>
        </authorList>
    </citation>
    <scope>NUCLEOTIDE SEQUENCE [LARGE SCALE GENOMIC DNA]</scope>
    <source>
        <tissue evidence="2">White muscle</tissue>
    </source>
</reference>
<feature type="compositionally biased region" description="Basic residues" evidence="1">
    <location>
        <begin position="50"/>
        <end position="61"/>
    </location>
</feature>
<feature type="compositionally biased region" description="Gly residues" evidence="1">
    <location>
        <begin position="101"/>
        <end position="111"/>
    </location>
</feature>
<feature type="region of interest" description="Disordered" evidence="1">
    <location>
        <begin position="38"/>
        <end position="111"/>
    </location>
</feature>
<feature type="compositionally biased region" description="Basic and acidic residues" evidence="1">
    <location>
        <begin position="62"/>
        <end position="71"/>
    </location>
</feature>
<dbReference type="AlphaFoldDB" id="A0AAN8C0W9"/>
<organism evidence="2 3">
    <name type="scientific">Champsocephalus gunnari</name>
    <name type="common">Mackerel icefish</name>
    <dbReference type="NCBI Taxonomy" id="52237"/>
    <lineage>
        <taxon>Eukaryota</taxon>
        <taxon>Metazoa</taxon>
        <taxon>Chordata</taxon>
        <taxon>Craniata</taxon>
        <taxon>Vertebrata</taxon>
        <taxon>Euteleostomi</taxon>
        <taxon>Actinopterygii</taxon>
        <taxon>Neopterygii</taxon>
        <taxon>Teleostei</taxon>
        <taxon>Neoteleostei</taxon>
        <taxon>Acanthomorphata</taxon>
        <taxon>Eupercaria</taxon>
        <taxon>Perciformes</taxon>
        <taxon>Notothenioidei</taxon>
        <taxon>Channichthyidae</taxon>
        <taxon>Champsocephalus</taxon>
    </lineage>
</organism>
<dbReference type="EMBL" id="JAURVH010001535">
    <property type="protein sequence ID" value="KAK5893928.1"/>
    <property type="molecule type" value="Genomic_DNA"/>
</dbReference>
<feature type="compositionally biased region" description="Low complexity" evidence="1">
    <location>
        <begin position="72"/>
        <end position="83"/>
    </location>
</feature>
<name>A0AAN8C0W9_CHAGU</name>
<keyword evidence="3" id="KW-1185">Reference proteome</keyword>
<evidence type="ECO:0000313" key="2">
    <source>
        <dbReference type="EMBL" id="KAK5893928.1"/>
    </source>
</evidence>
<gene>
    <name evidence="2" type="ORF">CgunFtcFv8_006752</name>
</gene>
<sequence>MEVALISSSPLTQQLSSHMQAVCEPLPAAWATASETGIESGGVGSYTPPRGKKGRPIKRQRSYKETGRKESSSPPSALRGSSRCYGTSKYMPSPLIEGGRGRGVGGLSKAG</sequence>